<dbReference type="SUPFAM" id="SSF55729">
    <property type="entry name" value="Acyl-CoA N-acyltransferases (Nat)"/>
    <property type="match status" value="1"/>
</dbReference>
<reference evidence="5" key="3">
    <citation type="journal article" date="2019" name="Int. J. Syst. Evol. Microbiol.">
        <title>The Global Catalogue of Microorganisms (GCM) 10K type strain sequencing project: providing services to taxonomists for standard genome sequencing and annotation.</title>
        <authorList>
            <consortium name="The Broad Institute Genomics Platform"/>
            <consortium name="The Broad Institute Genome Sequencing Center for Infectious Disease"/>
            <person name="Wu L."/>
            <person name="Ma J."/>
        </authorList>
    </citation>
    <scope>NUCLEOTIDE SEQUENCE [LARGE SCALE GENOMIC DNA]</scope>
    <source>
        <strain evidence="5">CCM 4175</strain>
    </source>
</reference>
<dbReference type="PANTHER" id="PTHR43792:SF13">
    <property type="entry name" value="ACETYLTRANSFERASE"/>
    <property type="match status" value="1"/>
</dbReference>
<name>A0A240BZ08_9STAP</name>
<dbReference type="RefSeq" id="WP_095115874.1">
    <property type="nucleotide sequence ID" value="NZ_BMCB01000010.1"/>
</dbReference>
<keyword evidence="5" id="KW-1185">Reference proteome</keyword>
<dbReference type="EMBL" id="BMCB01000010">
    <property type="protein sequence ID" value="GGA92761.1"/>
    <property type="molecule type" value="Genomic_DNA"/>
</dbReference>
<evidence type="ECO:0000259" key="1">
    <source>
        <dbReference type="Pfam" id="PF13302"/>
    </source>
</evidence>
<sequence length="167" mass="19254">MLETERLLLDIPSEAHLTAIFKVHADPSTQQFNPDGPATHIEQFRKRYQTWIAHHDTHQFGYYILIEKLIGEPFGVCGLQYAYVQGETVLNVYYRIATDNTRKGFVKEALTAIIDHVCQLTEDQYRMLVLTKKENIPSIKTAESLGLQYDKTLDNLNGEGNVFFFNR</sequence>
<reference evidence="2" key="4">
    <citation type="submission" date="2024-05" db="EMBL/GenBank/DDBJ databases">
        <authorList>
            <person name="Sun Q."/>
            <person name="Sedlacek I."/>
        </authorList>
    </citation>
    <scope>NUCLEOTIDE SEQUENCE</scope>
    <source>
        <strain evidence="2">CCM 4175</strain>
    </source>
</reference>
<feature type="domain" description="N-acetyltransferase" evidence="1">
    <location>
        <begin position="6"/>
        <end position="148"/>
    </location>
</feature>
<dbReference type="Proteomes" id="UP000243706">
    <property type="component" value="Chromosome 1"/>
</dbReference>
<dbReference type="Proteomes" id="UP000652995">
    <property type="component" value="Unassembled WGS sequence"/>
</dbReference>
<dbReference type="OrthoDB" id="9798081at2"/>
<gene>
    <name evidence="2" type="ORF">GCM10007183_16150</name>
    <name evidence="3" type="ORF">SAMEA4412661_00579</name>
</gene>
<dbReference type="Pfam" id="PF13302">
    <property type="entry name" value="Acetyltransf_3"/>
    <property type="match status" value="1"/>
</dbReference>
<dbReference type="KEGG" id="smus:C7J88_09975"/>
<evidence type="ECO:0000313" key="2">
    <source>
        <dbReference type="EMBL" id="GGA92761.1"/>
    </source>
</evidence>
<dbReference type="EMBL" id="LT906464">
    <property type="protein sequence ID" value="SNW00964.1"/>
    <property type="molecule type" value="Genomic_DNA"/>
</dbReference>
<evidence type="ECO:0000313" key="4">
    <source>
        <dbReference type="Proteomes" id="UP000243706"/>
    </source>
</evidence>
<organism evidence="3 4">
    <name type="scientific">Staphylococcus muscae</name>
    <dbReference type="NCBI Taxonomy" id="1294"/>
    <lineage>
        <taxon>Bacteria</taxon>
        <taxon>Bacillati</taxon>
        <taxon>Bacillota</taxon>
        <taxon>Bacilli</taxon>
        <taxon>Bacillales</taxon>
        <taxon>Staphylococcaceae</taxon>
        <taxon>Staphylococcus</taxon>
    </lineage>
</organism>
<keyword evidence="3" id="KW-0808">Transferase</keyword>
<accession>A0A240BZ08</accession>
<dbReference type="InterPro" id="IPR000182">
    <property type="entry name" value="GNAT_dom"/>
</dbReference>
<evidence type="ECO:0000313" key="5">
    <source>
        <dbReference type="Proteomes" id="UP000652995"/>
    </source>
</evidence>
<reference evidence="3 4" key="2">
    <citation type="submission" date="2017-06" db="EMBL/GenBank/DDBJ databases">
        <authorList>
            <consortium name="Pathogen Informatics"/>
        </authorList>
    </citation>
    <scope>NUCLEOTIDE SEQUENCE [LARGE SCALE GENOMIC DNA]</scope>
    <source>
        <strain evidence="3 4">NCTC13833</strain>
    </source>
</reference>
<protein>
    <submittedName>
        <fullName evidence="3">GNAT family acetyltransferase</fullName>
    </submittedName>
</protein>
<dbReference type="AlphaFoldDB" id="A0A240BZ08"/>
<evidence type="ECO:0000313" key="3">
    <source>
        <dbReference type="EMBL" id="SNW00964.1"/>
    </source>
</evidence>
<dbReference type="InterPro" id="IPR051531">
    <property type="entry name" value="N-acetyltransferase"/>
</dbReference>
<proteinExistence type="predicted"/>
<dbReference type="InterPro" id="IPR016181">
    <property type="entry name" value="Acyl_CoA_acyltransferase"/>
</dbReference>
<dbReference type="GO" id="GO:0016747">
    <property type="term" value="F:acyltransferase activity, transferring groups other than amino-acyl groups"/>
    <property type="evidence" value="ECO:0007669"/>
    <property type="project" value="InterPro"/>
</dbReference>
<dbReference type="PANTHER" id="PTHR43792">
    <property type="entry name" value="GNAT FAMILY, PUTATIVE (AFU_ORTHOLOGUE AFUA_3G00765)-RELATED-RELATED"/>
    <property type="match status" value="1"/>
</dbReference>
<reference evidence="2" key="1">
    <citation type="journal article" date="2014" name="Int. J. Syst. Evol. Microbiol.">
        <title>Complete genome of a new Firmicutes species belonging to the dominant human colonic microbiota ('Ruminococcus bicirculans') reveals two chromosomes and a selective capacity to utilize plant glucans.</title>
        <authorList>
            <consortium name="NISC Comparative Sequencing Program"/>
            <person name="Wegmann U."/>
            <person name="Louis P."/>
            <person name="Goesmann A."/>
            <person name="Henrissat B."/>
            <person name="Duncan S.H."/>
            <person name="Flint H.J."/>
        </authorList>
    </citation>
    <scope>NUCLEOTIDE SEQUENCE</scope>
    <source>
        <strain evidence="2">CCM 4175</strain>
    </source>
</reference>
<dbReference type="Gene3D" id="3.40.630.30">
    <property type="match status" value="1"/>
</dbReference>